<dbReference type="EMBL" id="QUSW01000001">
    <property type="protein sequence ID" value="RQP26666.1"/>
    <property type="molecule type" value="Genomic_DNA"/>
</dbReference>
<organism evidence="1 2">
    <name type="scientific">Piscinibacter terrae</name>
    <dbReference type="NCBI Taxonomy" id="2496871"/>
    <lineage>
        <taxon>Bacteria</taxon>
        <taxon>Pseudomonadati</taxon>
        <taxon>Pseudomonadota</taxon>
        <taxon>Betaproteobacteria</taxon>
        <taxon>Burkholderiales</taxon>
        <taxon>Sphaerotilaceae</taxon>
        <taxon>Piscinibacter</taxon>
    </lineage>
</organism>
<evidence type="ECO:0008006" key="3">
    <source>
        <dbReference type="Google" id="ProtNLM"/>
    </source>
</evidence>
<gene>
    <name evidence="1" type="ORF">DZC73_06625</name>
</gene>
<comment type="caution">
    <text evidence="1">The sequence shown here is derived from an EMBL/GenBank/DDBJ whole genome shotgun (WGS) entry which is preliminary data.</text>
</comment>
<dbReference type="InterPro" id="IPR053716">
    <property type="entry name" value="Flag_assembly_chemotaxis_eff"/>
</dbReference>
<keyword evidence="2" id="KW-1185">Reference proteome</keyword>
<evidence type="ECO:0000313" key="2">
    <source>
        <dbReference type="Proteomes" id="UP000267464"/>
    </source>
</evidence>
<dbReference type="RefSeq" id="WP_124539358.1">
    <property type="nucleotide sequence ID" value="NZ_QUSW01000001.1"/>
</dbReference>
<reference evidence="1 2" key="1">
    <citation type="submission" date="2018-08" db="EMBL/GenBank/DDBJ databases">
        <authorList>
            <person name="Khan S.A."/>
            <person name="Jeon C.O."/>
            <person name="Chun B.H."/>
            <person name="Jeong S.E."/>
        </authorList>
    </citation>
    <scope>NUCLEOTIDE SEQUENCE [LARGE SCALE GENOMIC DNA]</scope>
    <source>
        <strain evidence="1 2">S-16</strain>
    </source>
</reference>
<protein>
    <recommendedName>
        <fullName evidence="3">Flagellar FliJ protein</fullName>
    </recommendedName>
</protein>
<dbReference type="AlphaFoldDB" id="A0A3N7HZ05"/>
<dbReference type="Proteomes" id="UP000267464">
    <property type="component" value="Unassembled WGS sequence"/>
</dbReference>
<proteinExistence type="predicted"/>
<accession>A0A3N7HZ05</accession>
<sequence length="160" mass="17428">MDRKKHTIHLVQQVLKVRAWSEESAKGALNDANAELDSRLAAREVIETRITGNLAALRLAHGQAGTALDLDQIQRLRQWQGDSEAEMEKAGAAVDAAQQVADDAREALGGIVAERRALGTMKDRLQHELRSDDARVQGRLADEAYAANASHRAGEPHGTH</sequence>
<dbReference type="Gene3D" id="1.10.287.1700">
    <property type="match status" value="1"/>
</dbReference>
<evidence type="ECO:0000313" key="1">
    <source>
        <dbReference type="EMBL" id="RQP26666.1"/>
    </source>
</evidence>
<name>A0A3N7HZ05_9BURK</name>
<reference evidence="1 2" key="2">
    <citation type="submission" date="2018-12" db="EMBL/GenBank/DDBJ databases">
        <title>Rhizobacter gummiphilus sp. nov., a rubber-degrading bacterium isolated from the soil of a botanical garden in Japan.</title>
        <authorList>
            <person name="Shunsuke S.S."/>
        </authorList>
    </citation>
    <scope>NUCLEOTIDE SEQUENCE [LARGE SCALE GENOMIC DNA]</scope>
    <source>
        <strain evidence="1 2">S-16</strain>
    </source>
</reference>